<evidence type="ECO:0008006" key="6">
    <source>
        <dbReference type="Google" id="ProtNLM"/>
    </source>
</evidence>
<feature type="compositionally biased region" description="Basic and acidic residues" evidence="1">
    <location>
        <begin position="392"/>
        <end position="411"/>
    </location>
</feature>
<dbReference type="HOGENOM" id="CLU_335029_0_0_1"/>
<keyword evidence="2" id="KW-1133">Transmembrane helix</keyword>
<gene>
    <name evidence="4" type="ORF">LOTGIDRAFT_238343</name>
</gene>
<evidence type="ECO:0000313" key="4">
    <source>
        <dbReference type="EMBL" id="ESP01138.1"/>
    </source>
</evidence>
<feature type="signal peptide" evidence="3">
    <location>
        <begin position="1"/>
        <end position="23"/>
    </location>
</feature>
<protein>
    <recommendedName>
        <fullName evidence="6">CUB domain-containing protein</fullName>
    </recommendedName>
</protein>
<keyword evidence="3" id="KW-0732">Signal</keyword>
<reference evidence="4 5" key="1">
    <citation type="journal article" date="2013" name="Nature">
        <title>Insights into bilaterian evolution from three spiralian genomes.</title>
        <authorList>
            <person name="Simakov O."/>
            <person name="Marletaz F."/>
            <person name="Cho S.J."/>
            <person name="Edsinger-Gonzales E."/>
            <person name="Havlak P."/>
            <person name="Hellsten U."/>
            <person name="Kuo D.H."/>
            <person name="Larsson T."/>
            <person name="Lv J."/>
            <person name="Arendt D."/>
            <person name="Savage R."/>
            <person name="Osoegawa K."/>
            <person name="de Jong P."/>
            <person name="Grimwood J."/>
            <person name="Chapman J.A."/>
            <person name="Shapiro H."/>
            <person name="Aerts A."/>
            <person name="Otillar R.P."/>
            <person name="Terry A.Y."/>
            <person name="Boore J.L."/>
            <person name="Grigoriev I.V."/>
            <person name="Lindberg D.R."/>
            <person name="Seaver E.C."/>
            <person name="Weisblat D.A."/>
            <person name="Putnam N.H."/>
            <person name="Rokhsar D.S."/>
        </authorList>
    </citation>
    <scope>NUCLEOTIDE SEQUENCE [LARGE SCALE GENOMIC DNA]</scope>
</reference>
<name>V4AV11_LOTGI</name>
<keyword evidence="2" id="KW-0472">Membrane</keyword>
<feature type="compositionally biased region" description="Basic and acidic residues" evidence="1">
    <location>
        <begin position="373"/>
        <end position="382"/>
    </location>
</feature>
<evidence type="ECO:0000256" key="3">
    <source>
        <dbReference type="SAM" id="SignalP"/>
    </source>
</evidence>
<dbReference type="AlphaFoldDB" id="V4AV11"/>
<feature type="region of interest" description="Disordered" evidence="1">
    <location>
        <begin position="792"/>
        <end position="814"/>
    </location>
</feature>
<dbReference type="GeneID" id="20250731"/>
<dbReference type="EMBL" id="KB200538">
    <property type="protein sequence ID" value="ESP01138.1"/>
    <property type="molecule type" value="Genomic_DNA"/>
</dbReference>
<feature type="region of interest" description="Disordered" evidence="1">
    <location>
        <begin position="830"/>
        <end position="852"/>
    </location>
</feature>
<dbReference type="KEGG" id="lgi:LOTGIDRAFT_238343"/>
<feature type="compositionally biased region" description="Basic and acidic residues" evidence="1">
    <location>
        <begin position="432"/>
        <end position="442"/>
    </location>
</feature>
<evidence type="ECO:0000256" key="2">
    <source>
        <dbReference type="SAM" id="Phobius"/>
    </source>
</evidence>
<organism evidence="4 5">
    <name type="scientific">Lottia gigantea</name>
    <name type="common">Giant owl limpet</name>
    <dbReference type="NCBI Taxonomy" id="225164"/>
    <lineage>
        <taxon>Eukaryota</taxon>
        <taxon>Metazoa</taxon>
        <taxon>Spiralia</taxon>
        <taxon>Lophotrochozoa</taxon>
        <taxon>Mollusca</taxon>
        <taxon>Gastropoda</taxon>
        <taxon>Patellogastropoda</taxon>
        <taxon>Lottioidea</taxon>
        <taxon>Lottiidae</taxon>
        <taxon>Lottia</taxon>
    </lineage>
</organism>
<feature type="compositionally biased region" description="Basic residues" evidence="1">
    <location>
        <begin position="533"/>
        <end position="549"/>
    </location>
</feature>
<feature type="region of interest" description="Disordered" evidence="1">
    <location>
        <begin position="340"/>
        <end position="580"/>
    </location>
</feature>
<dbReference type="CTD" id="20250731"/>
<dbReference type="OMA" id="RTRRNEY"/>
<keyword evidence="2" id="KW-0812">Transmembrane</keyword>
<sequence length="852" mass="94866">MGRRGYHVLQLLALVLIPTTILAVDRVYDMDRLSTCRQEVTIYDFNVILNGKANAAPANPPQECTIMLKSGYTDGKSQLEVAINEVQIEDCAVFVDIFNGKGAFGNYLRRLGCNSENKDKLYSDSEWITIRFTRPVILYQTVYVFKLTVTTWEDPDVPGLFLGGTILSPGVIIGIVAGLLLVIVLFAILIWCWRSGRIYNYIGTPPEKYDSTKQKIENGEYNSGLDKSETNSVKSGIDHRDPAVWSTLAGEKQHPSYRPPGGHQYINRRTYQDSRARTFDNRDPNGVMLNGGCPREQINLKQALIANRQRSVNGGSSTQFRKETLIDDVFESDDNQVEAPHENFQRGHHSRSSKRSQDNDEKRSSLRSNAESPSRDSRHGDSPSRSPRRSRHGESPSRDELQRGTEARDSNRSTSSQKDNKIRAKSLAQEASEARLKSRNDNAEDSASDIDSASVMSIPEPDSHHKTHSKNRQNEDSNDDSDNSDDSDDSEVREITNKSKNNNPDLMVNPNHSKSQKSKNIDPDLMVNPNHSKSQKSPKNKKKKRKSKSKDRDEDVLPPEAFEPLFDRPVSEEPLPDGMQPLNTAYNNPYGMYPGMYPMTNYGMPYGMMPAPGTVAPGTQTYAYAYQAMPAPGMPPQQAGQAAFIVQETPTRDGKVQKKAFMMTQEGQPHPNSRNPGAPGYSSTPYGDPSQRGSGRQRSHTPPSKNIIPQLPQDNGQGHRTAMMKSGVDPKTGIETNQVLWTDTTRDPSDPPPDANPQITRKTVIRTTTRSGYADIPEDTDKITDYLQLQADPNEPSFLSPSRGGPHVIDNSDIPDRDNMAYYLGLHNPDSSQVVHPAPSRNRAIKDNVSIA</sequence>
<keyword evidence="5" id="KW-1185">Reference proteome</keyword>
<accession>V4AV11</accession>
<evidence type="ECO:0000256" key="1">
    <source>
        <dbReference type="SAM" id="MobiDB-lite"/>
    </source>
</evidence>
<feature type="chain" id="PRO_5004717524" description="CUB domain-containing protein" evidence="3">
    <location>
        <begin position="24"/>
        <end position="852"/>
    </location>
</feature>
<dbReference type="OrthoDB" id="6125078at2759"/>
<evidence type="ECO:0000313" key="5">
    <source>
        <dbReference type="Proteomes" id="UP000030746"/>
    </source>
</evidence>
<dbReference type="Proteomes" id="UP000030746">
    <property type="component" value="Unassembled WGS sequence"/>
</dbReference>
<proteinExistence type="predicted"/>
<dbReference type="RefSeq" id="XP_009048188.1">
    <property type="nucleotide sequence ID" value="XM_009049940.1"/>
</dbReference>
<feature type="compositionally biased region" description="Basic and acidic residues" evidence="1">
    <location>
        <begin position="355"/>
        <end position="364"/>
    </location>
</feature>
<feature type="compositionally biased region" description="Polar residues" evidence="1">
    <location>
        <begin position="665"/>
        <end position="704"/>
    </location>
</feature>
<feature type="region of interest" description="Disordered" evidence="1">
    <location>
        <begin position="664"/>
        <end position="733"/>
    </location>
</feature>
<feature type="transmembrane region" description="Helical" evidence="2">
    <location>
        <begin position="171"/>
        <end position="193"/>
    </location>
</feature>
<feature type="compositionally biased region" description="Acidic residues" evidence="1">
    <location>
        <begin position="476"/>
        <end position="489"/>
    </location>
</feature>